<dbReference type="Proteomes" id="UP000192247">
    <property type="component" value="Unassembled WGS sequence"/>
</dbReference>
<sequence length="97" mass="11009">MRGNLVELGGKSSNGNNIEPRSLRNDVSEITWYGTSINNEDRQEFRSNILVLRTSPLSTYARPMLNDLASRMQVAAADFEDDIFCLQFDALIFVKNH</sequence>
<dbReference type="AlphaFoldDB" id="A0A1V9X8D2"/>
<evidence type="ECO:0000313" key="3">
    <source>
        <dbReference type="Proteomes" id="UP000192247"/>
    </source>
</evidence>
<dbReference type="EMBL" id="MNPL01020232">
    <property type="protein sequence ID" value="OQR69653.1"/>
    <property type="molecule type" value="Genomic_DNA"/>
</dbReference>
<evidence type="ECO:0000313" key="2">
    <source>
        <dbReference type="EMBL" id="OQR69653.1"/>
    </source>
</evidence>
<feature type="region of interest" description="Disordered" evidence="1">
    <location>
        <begin position="1"/>
        <end position="20"/>
    </location>
</feature>
<name>A0A1V9X8D2_9ACAR</name>
<dbReference type="InParanoid" id="A0A1V9X8D2"/>
<protein>
    <submittedName>
        <fullName evidence="2">Uncharacterized protein</fullName>
    </submittedName>
</protein>
<accession>A0A1V9X8D2</accession>
<keyword evidence="3" id="KW-1185">Reference proteome</keyword>
<reference evidence="2 3" key="1">
    <citation type="journal article" date="2017" name="Gigascience">
        <title>Draft genome of the honey bee ectoparasitic mite, Tropilaelaps mercedesae, is shaped by the parasitic life history.</title>
        <authorList>
            <person name="Dong X."/>
            <person name="Armstrong S.D."/>
            <person name="Xia D."/>
            <person name="Makepeace B.L."/>
            <person name="Darby A.C."/>
            <person name="Kadowaki T."/>
        </authorList>
    </citation>
    <scope>NUCLEOTIDE SEQUENCE [LARGE SCALE GENOMIC DNA]</scope>
    <source>
        <strain evidence="2">Wuxi-XJTLU</strain>
    </source>
</reference>
<comment type="caution">
    <text evidence="2">The sequence shown here is derived from an EMBL/GenBank/DDBJ whole genome shotgun (WGS) entry which is preliminary data.</text>
</comment>
<organism evidence="2 3">
    <name type="scientific">Tropilaelaps mercedesae</name>
    <dbReference type="NCBI Taxonomy" id="418985"/>
    <lineage>
        <taxon>Eukaryota</taxon>
        <taxon>Metazoa</taxon>
        <taxon>Ecdysozoa</taxon>
        <taxon>Arthropoda</taxon>
        <taxon>Chelicerata</taxon>
        <taxon>Arachnida</taxon>
        <taxon>Acari</taxon>
        <taxon>Parasitiformes</taxon>
        <taxon>Mesostigmata</taxon>
        <taxon>Gamasina</taxon>
        <taxon>Dermanyssoidea</taxon>
        <taxon>Laelapidae</taxon>
        <taxon>Tropilaelaps</taxon>
    </lineage>
</organism>
<gene>
    <name evidence="2" type="ORF">BIW11_12129</name>
</gene>
<evidence type="ECO:0000256" key="1">
    <source>
        <dbReference type="SAM" id="MobiDB-lite"/>
    </source>
</evidence>
<proteinExistence type="predicted"/>